<evidence type="ECO:0000256" key="1">
    <source>
        <dbReference type="ARBA" id="ARBA00004141"/>
    </source>
</evidence>
<keyword evidence="4 6" id="KW-0472">Membrane</keyword>
<dbReference type="EMBL" id="QGKX02001290">
    <property type="protein sequence ID" value="KAF3535330.1"/>
    <property type="molecule type" value="Genomic_DNA"/>
</dbReference>
<evidence type="ECO:0000256" key="5">
    <source>
        <dbReference type="ARBA" id="ARBA00024362"/>
    </source>
</evidence>
<comment type="caution">
    <text evidence="8">The sequence shown here is derived from an EMBL/GenBank/DDBJ whole genome shotgun (WGS) entry which is preliminary data.</text>
</comment>
<dbReference type="InterPro" id="IPR036259">
    <property type="entry name" value="MFS_trans_sf"/>
</dbReference>
<dbReference type="PROSITE" id="PS50850">
    <property type="entry name" value="MFS"/>
    <property type="match status" value="1"/>
</dbReference>
<name>A0A8S9Q1W4_BRACR</name>
<evidence type="ECO:0000256" key="4">
    <source>
        <dbReference type="ARBA" id="ARBA00023136"/>
    </source>
</evidence>
<dbReference type="GO" id="GO:0016020">
    <property type="term" value="C:membrane"/>
    <property type="evidence" value="ECO:0007669"/>
    <property type="project" value="UniProtKB-SubCell"/>
</dbReference>
<accession>A0A8S9Q1W4</accession>
<dbReference type="Proteomes" id="UP000712600">
    <property type="component" value="Unassembled WGS sequence"/>
</dbReference>
<sequence>MDKVNLSIAIIPMSHQFGWSSSVAGLVQSSFFWGYALSQLPGGWLSKIFGGRKVLEIGVFTWSFATALVPLLAGFMPGLIFSRILVGIGEGVSPSAATDLIARHVPNLEQI</sequence>
<proteinExistence type="inferred from homology"/>
<gene>
    <name evidence="8" type="ORF">F2Q69_00019088</name>
</gene>
<keyword evidence="2 6" id="KW-0812">Transmembrane</keyword>
<keyword evidence="3 6" id="KW-1133">Transmembrane helix</keyword>
<dbReference type="InterPro" id="IPR020846">
    <property type="entry name" value="MFS_dom"/>
</dbReference>
<evidence type="ECO:0000256" key="2">
    <source>
        <dbReference type="ARBA" id="ARBA00022692"/>
    </source>
</evidence>
<evidence type="ECO:0000313" key="8">
    <source>
        <dbReference type="EMBL" id="KAF3535330.1"/>
    </source>
</evidence>
<protein>
    <recommendedName>
        <fullName evidence="7">Major facilitator superfamily (MFS) profile domain-containing protein</fullName>
    </recommendedName>
</protein>
<feature type="transmembrane region" description="Helical" evidence="6">
    <location>
        <begin position="17"/>
        <end position="37"/>
    </location>
</feature>
<evidence type="ECO:0000256" key="6">
    <source>
        <dbReference type="SAM" id="Phobius"/>
    </source>
</evidence>
<dbReference type="SUPFAM" id="SSF103473">
    <property type="entry name" value="MFS general substrate transporter"/>
    <property type="match status" value="1"/>
</dbReference>
<dbReference type="InterPro" id="IPR050382">
    <property type="entry name" value="MFS_Na/Anion_cotransporter"/>
</dbReference>
<evidence type="ECO:0000256" key="3">
    <source>
        <dbReference type="ARBA" id="ARBA00022989"/>
    </source>
</evidence>
<dbReference type="Gene3D" id="1.20.1250.20">
    <property type="entry name" value="MFS general substrate transporter like domains"/>
    <property type="match status" value="1"/>
</dbReference>
<evidence type="ECO:0000313" key="9">
    <source>
        <dbReference type="Proteomes" id="UP000712600"/>
    </source>
</evidence>
<comment type="subcellular location">
    <subcellularLocation>
        <location evidence="1">Membrane</location>
        <topology evidence="1">Multi-pass membrane protein</topology>
    </subcellularLocation>
</comment>
<evidence type="ECO:0000259" key="7">
    <source>
        <dbReference type="PROSITE" id="PS50850"/>
    </source>
</evidence>
<feature type="domain" description="Major facilitator superfamily (MFS) profile" evidence="7">
    <location>
        <begin position="1"/>
        <end position="111"/>
    </location>
</feature>
<feature type="transmembrane region" description="Helical" evidence="6">
    <location>
        <begin position="57"/>
        <end position="81"/>
    </location>
</feature>
<reference evidence="8" key="1">
    <citation type="submission" date="2019-12" db="EMBL/GenBank/DDBJ databases">
        <title>Genome sequencing and annotation of Brassica cretica.</title>
        <authorList>
            <person name="Studholme D.J."/>
            <person name="Sarris P."/>
        </authorList>
    </citation>
    <scope>NUCLEOTIDE SEQUENCE</scope>
    <source>
        <strain evidence="8">PFS-109/04</strain>
        <tissue evidence="8">Leaf</tissue>
    </source>
</reference>
<organism evidence="8 9">
    <name type="scientific">Brassica cretica</name>
    <name type="common">Mustard</name>
    <dbReference type="NCBI Taxonomy" id="69181"/>
    <lineage>
        <taxon>Eukaryota</taxon>
        <taxon>Viridiplantae</taxon>
        <taxon>Streptophyta</taxon>
        <taxon>Embryophyta</taxon>
        <taxon>Tracheophyta</taxon>
        <taxon>Spermatophyta</taxon>
        <taxon>Magnoliopsida</taxon>
        <taxon>eudicotyledons</taxon>
        <taxon>Gunneridae</taxon>
        <taxon>Pentapetalae</taxon>
        <taxon>rosids</taxon>
        <taxon>malvids</taxon>
        <taxon>Brassicales</taxon>
        <taxon>Brassicaceae</taxon>
        <taxon>Brassiceae</taxon>
        <taxon>Brassica</taxon>
    </lineage>
</organism>
<dbReference type="GO" id="GO:0022857">
    <property type="term" value="F:transmembrane transporter activity"/>
    <property type="evidence" value="ECO:0007669"/>
    <property type="project" value="InterPro"/>
</dbReference>
<dbReference type="PANTHER" id="PTHR11662">
    <property type="entry name" value="SOLUTE CARRIER FAMILY 17"/>
    <property type="match status" value="1"/>
</dbReference>
<comment type="similarity">
    <text evidence="5">Belongs to the major facilitator superfamily. Sodium/anion cotransporter (TC 2.A.1.14) family.</text>
</comment>
<dbReference type="Pfam" id="PF07690">
    <property type="entry name" value="MFS_1"/>
    <property type="match status" value="1"/>
</dbReference>
<dbReference type="InterPro" id="IPR011701">
    <property type="entry name" value="MFS"/>
</dbReference>
<dbReference type="AlphaFoldDB" id="A0A8S9Q1W4"/>
<dbReference type="PANTHER" id="PTHR11662:SF243">
    <property type="entry name" value="ANION TRANSPORTER 6, CHLOROPLASTIC-RELATED"/>
    <property type="match status" value="1"/>
</dbReference>